<dbReference type="Proteomes" id="UP000604825">
    <property type="component" value="Unassembled WGS sequence"/>
</dbReference>
<reference evidence="13" key="1">
    <citation type="submission" date="2020-10" db="EMBL/GenBank/DDBJ databases">
        <authorList>
            <person name="Han B."/>
            <person name="Lu T."/>
            <person name="Zhao Q."/>
            <person name="Huang X."/>
            <person name="Zhao Y."/>
        </authorList>
    </citation>
    <scope>NUCLEOTIDE SEQUENCE</scope>
</reference>
<keyword evidence="14" id="KW-1185">Reference proteome</keyword>
<accession>A0A811PD85</accession>
<name>A0A811PD85_9POAL</name>
<dbReference type="GO" id="GO:0016705">
    <property type="term" value="F:oxidoreductase activity, acting on paired donors, with incorporation or reduction of molecular oxygen"/>
    <property type="evidence" value="ECO:0007669"/>
    <property type="project" value="InterPro"/>
</dbReference>
<dbReference type="PANTHER" id="PTHR24282">
    <property type="entry name" value="CYTOCHROME P450 FAMILY MEMBER"/>
    <property type="match status" value="1"/>
</dbReference>
<dbReference type="PRINTS" id="PR00463">
    <property type="entry name" value="EP450I"/>
</dbReference>
<dbReference type="Gene3D" id="1.10.630.10">
    <property type="entry name" value="Cytochrome P450"/>
    <property type="match status" value="1"/>
</dbReference>
<evidence type="ECO:0000256" key="12">
    <source>
        <dbReference type="RuleBase" id="RU000461"/>
    </source>
</evidence>
<dbReference type="GO" id="GO:0005506">
    <property type="term" value="F:iron ion binding"/>
    <property type="evidence" value="ECO:0007669"/>
    <property type="project" value="InterPro"/>
</dbReference>
<keyword evidence="9 12" id="KW-0503">Monooxygenase</keyword>
<organism evidence="13 14">
    <name type="scientific">Miscanthus lutarioriparius</name>
    <dbReference type="NCBI Taxonomy" id="422564"/>
    <lineage>
        <taxon>Eukaryota</taxon>
        <taxon>Viridiplantae</taxon>
        <taxon>Streptophyta</taxon>
        <taxon>Embryophyta</taxon>
        <taxon>Tracheophyta</taxon>
        <taxon>Spermatophyta</taxon>
        <taxon>Magnoliopsida</taxon>
        <taxon>Liliopsida</taxon>
        <taxon>Poales</taxon>
        <taxon>Poaceae</taxon>
        <taxon>PACMAD clade</taxon>
        <taxon>Panicoideae</taxon>
        <taxon>Andropogonodae</taxon>
        <taxon>Andropogoneae</taxon>
        <taxon>Saccharinae</taxon>
        <taxon>Miscanthus</taxon>
    </lineage>
</organism>
<keyword evidence="7 12" id="KW-0560">Oxidoreductase</keyword>
<evidence type="ECO:0000256" key="5">
    <source>
        <dbReference type="ARBA" id="ARBA00022723"/>
    </source>
</evidence>
<evidence type="ECO:0008006" key="15">
    <source>
        <dbReference type="Google" id="ProtNLM"/>
    </source>
</evidence>
<dbReference type="GO" id="GO:0004497">
    <property type="term" value="F:monooxygenase activity"/>
    <property type="evidence" value="ECO:0007669"/>
    <property type="project" value="UniProtKB-KW"/>
</dbReference>
<dbReference type="InterPro" id="IPR001128">
    <property type="entry name" value="Cyt_P450"/>
</dbReference>
<comment type="similarity">
    <text evidence="2 12">Belongs to the cytochrome P450 family.</text>
</comment>
<comment type="subcellular location">
    <subcellularLocation>
        <location evidence="1">Membrane</location>
    </subcellularLocation>
</comment>
<evidence type="ECO:0000256" key="7">
    <source>
        <dbReference type="ARBA" id="ARBA00023002"/>
    </source>
</evidence>
<gene>
    <name evidence="13" type="ORF">NCGR_LOCUS25199</name>
</gene>
<keyword evidence="4" id="KW-0812">Transmembrane</keyword>
<keyword evidence="5 11" id="KW-0479">Metal-binding</keyword>
<proteinExistence type="inferred from homology"/>
<evidence type="ECO:0000256" key="6">
    <source>
        <dbReference type="ARBA" id="ARBA00022989"/>
    </source>
</evidence>
<evidence type="ECO:0000256" key="1">
    <source>
        <dbReference type="ARBA" id="ARBA00004370"/>
    </source>
</evidence>
<evidence type="ECO:0000256" key="8">
    <source>
        <dbReference type="ARBA" id="ARBA00023004"/>
    </source>
</evidence>
<dbReference type="GO" id="GO:0006629">
    <property type="term" value="P:lipid metabolic process"/>
    <property type="evidence" value="ECO:0007669"/>
    <property type="project" value="UniProtKB-ARBA"/>
</dbReference>
<evidence type="ECO:0000256" key="9">
    <source>
        <dbReference type="ARBA" id="ARBA00023033"/>
    </source>
</evidence>
<feature type="binding site" description="axial binding residue" evidence="11">
    <location>
        <position position="443"/>
    </location>
    <ligand>
        <name>heme</name>
        <dbReference type="ChEBI" id="CHEBI:30413"/>
    </ligand>
    <ligandPart>
        <name>Fe</name>
        <dbReference type="ChEBI" id="CHEBI:18248"/>
    </ligandPart>
</feature>
<comment type="cofactor">
    <cofactor evidence="11">
        <name>heme</name>
        <dbReference type="ChEBI" id="CHEBI:30413"/>
    </cofactor>
</comment>
<evidence type="ECO:0000256" key="4">
    <source>
        <dbReference type="ARBA" id="ARBA00022692"/>
    </source>
</evidence>
<keyword evidence="6" id="KW-1133">Transmembrane helix</keyword>
<dbReference type="GO" id="GO:0016020">
    <property type="term" value="C:membrane"/>
    <property type="evidence" value="ECO:0007669"/>
    <property type="project" value="UniProtKB-SubCell"/>
</dbReference>
<evidence type="ECO:0000313" key="14">
    <source>
        <dbReference type="Proteomes" id="UP000604825"/>
    </source>
</evidence>
<dbReference type="OrthoDB" id="1470350at2759"/>
<dbReference type="InterPro" id="IPR050665">
    <property type="entry name" value="Cytochrome_P450_Monooxygen"/>
</dbReference>
<dbReference type="PROSITE" id="PS00086">
    <property type="entry name" value="CYTOCHROME_P450"/>
    <property type="match status" value="1"/>
</dbReference>
<dbReference type="SUPFAM" id="SSF48264">
    <property type="entry name" value="Cytochrome P450"/>
    <property type="match status" value="1"/>
</dbReference>
<dbReference type="InterPro" id="IPR017972">
    <property type="entry name" value="Cyt_P450_CS"/>
</dbReference>
<keyword evidence="8 11" id="KW-0408">Iron</keyword>
<sequence>MATRALPLMLREASPWAVAAAAAAAAVLWLADWTLEWAWWTPRRLERALRGQGLDRGHQPKLYDTVKQYGKLSLTWFGPTPRVMIPDPALVREVLSNKFGHFPKPKSSRVANLIANGIVSHEGDKWAKHRRILNPAFHHDKLKRMLPLFSACSVEMVTRWENSTSSEGSSEKDVWPEFQNLTGDAISRAAIGSSYQEGRRIFQLQEELAEYIVQPFQANVIPGYWFLPTKGNRRMREIDAEVRKTLRGIIEKRETAIKNGDTSNDDLLGLLLESSVRESNGTSSLSMTTEDMIEECKLFYFAGMETTSVLLTWTLIVLSMHPEWEERAREEVLAHFGRSNKPDYDTLSRMKIITMIVNEVLRLYPPATFVMRRTYKEMELGGIKYPAGVNLMLPILFIHHDPSIWGDDASEFNPARFADGVSSATKLQGGGGFFQFGGGPRICIGQNFALLEAKMALCTILQHFSFELSPSYTHAPYTVITLHPQHGAQIKLTKL</sequence>
<evidence type="ECO:0000313" key="13">
    <source>
        <dbReference type="EMBL" id="CAD6237791.1"/>
    </source>
</evidence>
<dbReference type="AlphaFoldDB" id="A0A811PD85"/>
<evidence type="ECO:0000256" key="11">
    <source>
        <dbReference type="PIRSR" id="PIRSR602401-1"/>
    </source>
</evidence>
<evidence type="ECO:0000256" key="2">
    <source>
        <dbReference type="ARBA" id="ARBA00010617"/>
    </source>
</evidence>
<comment type="caution">
    <text evidence="13">The sequence shown here is derived from an EMBL/GenBank/DDBJ whole genome shotgun (WGS) entry which is preliminary data.</text>
</comment>
<keyword evidence="10" id="KW-0472">Membrane</keyword>
<dbReference type="PRINTS" id="PR00385">
    <property type="entry name" value="P450"/>
</dbReference>
<dbReference type="InterPro" id="IPR036396">
    <property type="entry name" value="Cyt_P450_sf"/>
</dbReference>
<dbReference type="Pfam" id="PF00067">
    <property type="entry name" value="p450"/>
    <property type="match status" value="1"/>
</dbReference>
<protein>
    <recommendedName>
        <fullName evidence="15">Cytochrome P450</fullName>
    </recommendedName>
</protein>
<evidence type="ECO:0000256" key="10">
    <source>
        <dbReference type="ARBA" id="ARBA00023136"/>
    </source>
</evidence>
<dbReference type="GO" id="GO:0020037">
    <property type="term" value="F:heme binding"/>
    <property type="evidence" value="ECO:0007669"/>
    <property type="project" value="InterPro"/>
</dbReference>
<evidence type="ECO:0000256" key="3">
    <source>
        <dbReference type="ARBA" id="ARBA00022617"/>
    </source>
</evidence>
<dbReference type="PANTHER" id="PTHR24282:SF255">
    <property type="entry name" value="CYTOCHROME P450 72A11-RELATED"/>
    <property type="match status" value="1"/>
</dbReference>
<keyword evidence="3 11" id="KW-0349">Heme</keyword>
<dbReference type="InterPro" id="IPR002401">
    <property type="entry name" value="Cyt_P450_E_grp-I"/>
</dbReference>
<dbReference type="EMBL" id="CAJGYO010000006">
    <property type="protein sequence ID" value="CAD6237791.1"/>
    <property type="molecule type" value="Genomic_DNA"/>
</dbReference>